<name>A0A811K2P9_9BILA</name>
<proteinExistence type="predicted"/>
<dbReference type="OrthoDB" id="5857164at2759"/>
<dbReference type="AlphaFoldDB" id="A0A811K2P9"/>
<dbReference type="Gene3D" id="3.40.30.10">
    <property type="entry name" value="Glutaredoxin"/>
    <property type="match status" value="1"/>
</dbReference>
<dbReference type="Proteomes" id="UP000614601">
    <property type="component" value="Unassembled WGS sequence"/>
</dbReference>
<dbReference type="Proteomes" id="UP000783686">
    <property type="component" value="Unassembled WGS sequence"/>
</dbReference>
<comment type="caution">
    <text evidence="2">The sequence shown here is derived from an EMBL/GenBank/DDBJ whole genome shotgun (WGS) entry which is preliminary data.</text>
</comment>
<dbReference type="SUPFAM" id="SSF52833">
    <property type="entry name" value="Thioredoxin-like"/>
    <property type="match status" value="1"/>
</dbReference>
<gene>
    <name evidence="2" type="ORF">BOKJ2_LOCUS3069</name>
</gene>
<feature type="region of interest" description="Disordered" evidence="1">
    <location>
        <begin position="255"/>
        <end position="289"/>
    </location>
</feature>
<dbReference type="EMBL" id="CAJFCW020000002">
    <property type="protein sequence ID" value="CAG9090867.1"/>
    <property type="molecule type" value="Genomic_DNA"/>
</dbReference>
<evidence type="ECO:0008006" key="4">
    <source>
        <dbReference type="Google" id="ProtNLM"/>
    </source>
</evidence>
<sequence length="301" mass="33273">MANHLQNKQLGTEFSIQLAKVYNAISVKTQDEYDQKLTQIASEDSDLGEVVKELAEAWNEWEAFLESVDDAIQKVAGPHSPRSVDNIKLGSKDKAKGQGTLLSYVQNSPYSMMFIEVVYSFSSPHCAEHVLKMYEKLPEFQALDCDILLLTKSSGREGGGFLKLVGVPFRLLLDEEQSLARIIQHRQSAISISGKKAIHLLAEISSDDKLKVGNEDCGEFGQQGVVILLDTDGNVLYHKACDQETDWPKVDELLDSVKKKNPNPKPASTPAQKSADEGKKPEKETVDNNVPVGKKKCCVIL</sequence>
<organism evidence="2 3">
    <name type="scientific">Bursaphelenchus okinawaensis</name>
    <dbReference type="NCBI Taxonomy" id="465554"/>
    <lineage>
        <taxon>Eukaryota</taxon>
        <taxon>Metazoa</taxon>
        <taxon>Ecdysozoa</taxon>
        <taxon>Nematoda</taxon>
        <taxon>Chromadorea</taxon>
        <taxon>Rhabditida</taxon>
        <taxon>Tylenchina</taxon>
        <taxon>Tylenchomorpha</taxon>
        <taxon>Aphelenchoidea</taxon>
        <taxon>Aphelenchoididae</taxon>
        <taxon>Bursaphelenchus</taxon>
    </lineage>
</organism>
<keyword evidence="3" id="KW-1185">Reference proteome</keyword>
<reference evidence="2" key="1">
    <citation type="submission" date="2020-09" db="EMBL/GenBank/DDBJ databases">
        <authorList>
            <person name="Kikuchi T."/>
        </authorList>
    </citation>
    <scope>NUCLEOTIDE SEQUENCE</scope>
    <source>
        <strain evidence="2">SH1</strain>
    </source>
</reference>
<accession>A0A811K2P9</accession>
<evidence type="ECO:0000256" key="1">
    <source>
        <dbReference type="SAM" id="MobiDB-lite"/>
    </source>
</evidence>
<evidence type="ECO:0000313" key="2">
    <source>
        <dbReference type="EMBL" id="CAD5210201.1"/>
    </source>
</evidence>
<feature type="compositionally biased region" description="Basic and acidic residues" evidence="1">
    <location>
        <begin position="274"/>
        <end position="286"/>
    </location>
</feature>
<dbReference type="EMBL" id="CAJFDH010000002">
    <property type="protein sequence ID" value="CAD5210201.1"/>
    <property type="molecule type" value="Genomic_DNA"/>
</dbReference>
<protein>
    <recommendedName>
        <fullName evidence="4">Thioredoxin domain-containing protein</fullName>
    </recommendedName>
</protein>
<dbReference type="InterPro" id="IPR036249">
    <property type="entry name" value="Thioredoxin-like_sf"/>
</dbReference>
<evidence type="ECO:0000313" key="3">
    <source>
        <dbReference type="Proteomes" id="UP000614601"/>
    </source>
</evidence>